<dbReference type="Proteomes" id="UP001217089">
    <property type="component" value="Unassembled WGS sequence"/>
</dbReference>
<dbReference type="InterPro" id="IPR018161">
    <property type="entry name" value="Wnt_CS"/>
</dbReference>
<dbReference type="SMART" id="SM00097">
    <property type="entry name" value="WNT1"/>
    <property type="match status" value="1"/>
</dbReference>
<name>A0ABQ9FKL0_TEGGR</name>
<evidence type="ECO:0000313" key="11">
    <source>
        <dbReference type="Proteomes" id="UP001217089"/>
    </source>
</evidence>
<dbReference type="EMBL" id="JARBDR010000214">
    <property type="protein sequence ID" value="KAJ8317842.1"/>
    <property type="molecule type" value="Genomic_DNA"/>
</dbReference>
<keyword evidence="7" id="KW-1015">Disulfide bond</keyword>
<keyword evidence="3 9" id="KW-0217">Developmental protein</keyword>
<keyword evidence="11" id="KW-1185">Reference proteome</keyword>
<comment type="caution">
    <text evidence="10">The sequence shown here is derived from an EMBL/GenBank/DDBJ whole genome shotgun (WGS) entry which is preliminary data.</text>
</comment>
<organism evidence="10 11">
    <name type="scientific">Tegillarca granosa</name>
    <name type="common">Malaysian cockle</name>
    <name type="synonym">Anadara granosa</name>
    <dbReference type="NCBI Taxonomy" id="220873"/>
    <lineage>
        <taxon>Eukaryota</taxon>
        <taxon>Metazoa</taxon>
        <taxon>Spiralia</taxon>
        <taxon>Lophotrochozoa</taxon>
        <taxon>Mollusca</taxon>
        <taxon>Bivalvia</taxon>
        <taxon>Autobranchia</taxon>
        <taxon>Pteriomorphia</taxon>
        <taxon>Arcoida</taxon>
        <taxon>Arcoidea</taxon>
        <taxon>Arcidae</taxon>
        <taxon>Tegillarca</taxon>
    </lineage>
</organism>
<dbReference type="PROSITE" id="PS00246">
    <property type="entry name" value="WNT1"/>
    <property type="match status" value="1"/>
</dbReference>
<evidence type="ECO:0000256" key="5">
    <source>
        <dbReference type="ARBA" id="ARBA00022530"/>
    </source>
</evidence>
<gene>
    <name evidence="10" type="ORF">KUTeg_002933</name>
</gene>
<sequence length="222" mass="25327">MDECRYQFKWERWNCPDTDLPLVQQNMYLRVNRETAYLQSINSAGVMYTLTEKCSTGVNKICGCDFSRNGKKGGYNWQWGGCSDNIKYGESMTKRFLDAMISGKDAHAAMNRQNNGAGRKAVKKTARLICKCHGVSGSCSVRTCWQQLAKFRSVGFYLKRKYRKAIHVNFYGGKLEGNEARGMKMSLFSDKDLVFLEKSPDYCKQNFTFGTKGTVGRECSQY</sequence>
<dbReference type="InterPro" id="IPR005817">
    <property type="entry name" value="Wnt"/>
</dbReference>
<reference evidence="10 11" key="1">
    <citation type="submission" date="2022-12" db="EMBL/GenBank/DDBJ databases">
        <title>Chromosome-level genome of Tegillarca granosa.</title>
        <authorList>
            <person name="Kim J."/>
        </authorList>
    </citation>
    <scope>NUCLEOTIDE SEQUENCE [LARGE SCALE GENOMIC DNA]</scope>
    <source>
        <strain evidence="10">Teg-2019</strain>
        <tissue evidence="10">Adductor muscle</tissue>
    </source>
</reference>
<proteinExistence type="inferred from homology"/>
<evidence type="ECO:0000256" key="6">
    <source>
        <dbReference type="ARBA" id="ARBA00022687"/>
    </source>
</evidence>
<comment type="function">
    <text evidence="9">Ligand for members of the frizzled family of seven transmembrane receptors.</text>
</comment>
<dbReference type="PRINTS" id="PR01349">
    <property type="entry name" value="WNTPROTEIN"/>
</dbReference>
<evidence type="ECO:0000256" key="9">
    <source>
        <dbReference type="RuleBase" id="RU003500"/>
    </source>
</evidence>
<evidence type="ECO:0000256" key="8">
    <source>
        <dbReference type="ARBA" id="ARBA00023288"/>
    </source>
</evidence>
<evidence type="ECO:0000313" key="10">
    <source>
        <dbReference type="EMBL" id="KAJ8317842.1"/>
    </source>
</evidence>
<evidence type="ECO:0000256" key="2">
    <source>
        <dbReference type="ARBA" id="ARBA00005683"/>
    </source>
</evidence>
<evidence type="ECO:0000256" key="3">
    <source>
        <dbReference type="ARBA" id="ARBA00022473"/>
    </source>
</evidence>
<comment type="similarity">
    <text evidence="2 9">Belongs to the Wnt family.</text>
</comment>
<accession>A0ABQ9FKL0</accession>
<keyword evidence="6 9" id="KW-0879">Wnt signaling pathway</keyword>
<protein>
    <recommendedName>
        <fullName evidence="9">Protein Wnt</fullName>
    </recommendedName>
</protein>
<keyword evidence="8" id="KW-0449">Lipoprotein</keyword>
<keyword evidence="4" id="KW-0964">Secreted</keyword>
<dbReference type="PANTHER" id="PTHR12027:SF81">
    <property type="entry name" value="WNT INHIBITOR OF DORSAL PROTEIN"/>
    <property type="match status" value="1"/>
</dbReference>
<keyword evidence="5" id="KW-0272">Extracellular matrix</keyword>
<comment type="subcellular location">
    <subcellularLocation>
        <location evidence="1 9">Secreted</location>
        <location evidence="1 9">Extracellular space</location>
        <location evidence="1 9">Extracellular matrix</location>
    </subcellularLocation>
</comment>
<evidence type="ECO:0000256" key="1">
    <source>
        <dbReference type="ARBA" id="ARBA00004498"/>
    </source>
</evidence>
<dbReference type="Pfam" id="PF00110">
    <property type="entry name" value="wnt"/>
    <property type="match status" value="1"/>
</dbReference>
<dbReference type="PANTHER" id="PTHR12027">
    <property type="entry name" value="WNT RELATED"/>
    <property type="match status" value="1"/>
</dbReference>
<evidence type="ECO:0000256" key="4">
    <source>
        <dbReference type="ARBA" id="ARBA00022525"/>
    </source>
</evidence>
<evidence type="ECO:0000256" key="7">
    <source>
        <dbReference type="ARBA" id="ARBA00023157"/>
    </source>
</evidence>